<reference evidence="2 3" key="1">
    <citation type="journal article" date="2016" name="Nat. Commun.">
        <title>Thousands of microbial genomes shed light on interconnected biogeochemical processes in an aquifer system.</title>
        <authorList>
            <person name="Anantharaman K."/>
            <person name="Brown C.T."/>
            <person name="Hug L.A."/>
            <person name="Sharon I."/>
            <person name="Castelle C.J."/>
            <person name="Probst A.J."/>
            <person name="Thomas B.C."/>
            <person name="Singh A."/>
            <person name="Wilkins M.J."/>
            <person name="Karaoz U."/>
            <person name="Brodie E.L."/>
            <person name="Williams K.H."/>
            <person name="Hubbard S.S."/>
            <person name="Banfield J.F."/>
        </authorList>
    </citation>
    <scope>NUCLEOTIDE SEQUENCE [LARGE SCALE GENOMIC DNA]</scope>
</reference>
<feature type="transmembrane region" description="Helical" evidence="1">
    <location>
        <begin position="87"/>
        <end position="105"/>
    </location>
</feature>
<feature type="transmembrane region" description="Helical" evidence="1">
    <location>
        <begin position="766"/>
        <end position="784"/>
    </location>
</feature>
<feature type="transmembrane region" description="Helical" evidence="1">
    <location>
        <begin position="7"/>
        <end position="23"/>
    </location>
</feature>
<feature type="transmembrane region" description="Helical" evidence="1">
    <location>
        <begin position="117"/>
        <end position="150"/>
    </location>
</feature>
<feature type="transmembrane region" description="Helical" evidence="1">
    <location>
        <begin position="363"/>
        <end position="386"/>
    </location>
</feature>
<evidence type="ECO:0000313" key="2">
    <source>
        <dbReference type="EMBL" id="OGK20815.1"/>
    </source>
</evidence>
<protein>
    <submittedName>
        <fullName evidence="2">Uncharacterized protein</fullName>
    </submittedName>
</protein>
<comment type="caution">
    <text evidence="2">The sequence shown here is derived from an EMBL/GenBank/DDBJ whole genome shotgun (WGS) entry which is preliminary data.</text>
</comment>
<name>A0A1F7GPT8_9BACT</name>
<keyword evidence="1" id="KW-0472">Membrane</keyword>
<feature type="transmembrane region" description="Helical" evidence="1">
    <location>
        <begin position="184"/>
        <end position="202"/>
    </location>
</feature>
<feature type="transmembrane region" description="Helical" evidence="1">
    <location>
        <begin position="291"/>
        <end position="311"/>
    </location>
</feature>
<gene>
    <name evidence="2" type="ORF">A2866_04015</name>
</gene>
<keyword evidence="1" id="KW-1133">Transmembrane helix</keyword>
<dbReference type="AlphaFoldDB" id="A0A1F7GPT8"/>
<dbReference type="EMBL" id="MFZI01000029">
    <property type="protein sequence ID" value="OGK20815.1"/>
    <property type="molecule type" value="Genomic_DNA"/>
</dbReference>
<feature type="transmembrane region" description="Helical" evidence="1">
    <location>
        <begin position="323"/>
        <end position="343"/>
    </location>
</feature>
<accession>A0A1F7GPT8</accession>
<evidence type="ECO:0000256" key="1">
    <source>
        <dbReference type="SAM" id="Phobius"/>
    </source>
</evidence>
<keyword evidence="1" id="KW-0812">Transmembrane</keyword>
<dbReference type="Proteomes" id="UP000177026">
    <property type="component" value="Unassembled WGS sequence"/>
</dbReference>
<feature type="transmembrane region" description="Helical" evidence="1">
    <location>
        <begin position="398"/>
        <end position="419"/>
    </location>
</feature>
<sequence length="802" mass="92171">MKKGHFISIFLILLIGLAYFFWFDFKNNLVLFSGDHMIPLNPTANLKFLTTWIDNNNGMVILSSYHYITLFYLLLSKLSLTLTQIQFFHVYLFHVIGSLGVYYLASVLLRAHPQKKLIALLSAISYLFSPAFLNMYFAYPSIAFVPLALALFIEGIHRKNRYFFALLIGIVVGIGNLPDPHPRPFFLIMGPMVLYSITYALLSKRIKENIFYLALVVIYVILCNAWFFLGMIGNSFFNHNIIAISKEVPITFGVDHKFADEGTAVIGKMFRLFHDGIPMAGDQIKFYLTSWFMLTLHYLRPILAFSTLLFLGTIRREIVKNILFLIILALVSLFLAKSVNPPIGFLYRFMLEYIPVFRLFRTSAYFILGAAVAYSILVPFSLFEIARYVKQYWFPSRVVYGVVIVILFILSIISSYPVLFRYPAYLQPDPAKPAELGMRIPPDYYRLAGYIDSQPEDTKVFTLPLDPGYELLKEDPWYFGIPMLPYVANKPIINQRVQDFGVSYSLPLVIEKELIEGNPNSFILLNLSNIRYIVVKNNATNIDQLAVNSQISKNYRHVKTFDNAVLYENASYLPHIYVPDRIVIIDSDPNQLPNLIVDNKIQLRDSIFFSPQNTSEKLEMVLNLKTKLNKPPMVEYKKINQTKYRVIIRNASAGFPLVFSETYSEGWKLYQSNLLKSQRSPNNKYVSINNKGTTQNDNLPEGSLFETLLKKDVSINSHLIVNSFANSWIIDPMELCRKSTNCIKNSAGSYDFELVIEYSPQKISHIGYLISFLTILITLGYFVSRENYVWKSQKRRNGDSAK</sequence>
<evidence type="ECO:0000313" key="3">
    <source>
        <dbReference type="Proteomes" id="UP000177026"/>
    </source>
</evidence>
<feature type="transmembrane region" description="Helical" evidence="1">
    <location>
        <begin position="162"/>
        <end position="178"/>
    </location>
</feature>
<feature type="transmembrane region" description="Helical" evidence="1">
    <location>
        <begin position="209"/>
        <end position="229"/>
    </location>
</feature>
<organism evidence="2 3">
    <name type="scientific">Candidatus Roizmanbacteria bacterium RIFCSPHIGHO2_01_FULL_39_8</name>
    <dbReference type="NCBI Taxonomy" id="1802033"/>
    <lineage>
        <taxon>Bacteria</taxon>
        <taxon>Candidatus Roizmaniibacteriota</taxon>
    </lineage>
</organism>
<proteinExistence type="predicted"/>
<feature type="transmembrane region" description="Helical" evidence="1">
    <location>
        <begin position="58"/>
        <end position="75"/>
    </location>
</feature>